<proteinExistence type="predicted"/>
<dbReference type="EMBL" id="AOMB01000017">
    <property type="protein sequence ID" value="EMA39552.1"/>
    <property type="molecule type" value="Genomic_DNA"/>
</dbReference>
<organism evidence="5 6">
    <name type="scientific">Halococcus hamelinensis 100A6</name>
    <dbReference type="NCBI Taxonomy" id="1132509"/>
    <lineage>
        <taxon>Archaea</taxon>
        <taxon>Methanobacteriati</taxon>
        <taxon>Methanobacteriota</taxon>
        <taxon>Stenosarchaea group</taxon>
        <taxon>Halobacteria</taxon>
        <taxon>Halobacteriales</taxon>
        <taxon>Halococcaceae</taxon>
        <taxon>Halococcus</taxon>
    </lineage>
</organism>
<dbReference type="eggNOG" id="arCOG00310">
    <property type="taxonomic scope" value="Archaea"/>
</dbReference>
<name>M0M181_9EURY</name>
<keyword evidence="2" id="KW-0676">Redox-active center</keyword>
<accession>M0M181</accession>
<feature type="active site" description="Cysteine sulfenic acid (-SOH) intermediate; for peroxidase activity" evidence="3">
    <location>
        <position position="47"/>
    </location>
</feature>
<keyword evidence="1" id="KW-0560">Oxidoreductase</keyword>
<evidence type="ECO:0000256" key="1">
    <source>
        <dbReference type="ARBA" id="ARBA00023002"/>
    </source>
</evidence>
<dbReference type="AlphaFoldDB" id="M0M181"/>
<dbReference type="PROSITE" id="PS51352">
    <property type="entry name" value="THIOREDOXIN_2"/>
    <property type="match status" value="1"/>
</dbReference>
<dbReference type="GO" id="GO:0016491">
    <property type="term" value="F:oxidoreductase activity"/>
    <property type="evidence" value="ECO:0007669"/>
    <property type="project" value="UniProtKB-KW"/>
</dbReference>
<dbReference type="PATRIC" id="fig|1132509.6.peg.1420"/>
<dbReference type="GO" id="GO:0016209">
    <property type="term" value="F:antioxidant activity"/>
    <property type="evidence" value="ECO:0007669"/>
    <property type="project" value="InterPro"/>
</dbReference>
<evidence type="ECO:0000313" key="6">
    <source>
        <dbReference type="Proteomes" id="UP000011566"/>
    </source>
</evidence>
<evidence type="ECO:0000259" key="4">
    <source>
        <dbReference type="PROSITE" id="PS51352"/>
    </source>
</evidence>
<dbReference type="SUPFAM" id="SSF52833">
    <property type="entry name" value="Thioredoxin-like"/>
    <property type="match status" value="1"/>
</dbReference>
<dbReference type="InterPro" id="IPR036249">
    <property type="entry name" value="Thioredoxin-like_sf"/>
</dbReference>
<evidence type="ECO:0000256" key="2">
    <source>
        <dbReference type="ARBA" id="ARBA00023284"/>
    </source>
</evidence>
<dbReference type="OrthoDB" id="6924at2157"/>
<evidence type="ECO:0000256" key="3">
    <source>
        <dbReference type="PIRSR" id="PIRSR000239-1"/>
    </source>
</evidence>
<dbReference type="InterPro" id="IPR050455">
    <property type="entry name" value="Tpx_Peroxidase_subfamily"/>
</dbReference>
<dbReference type="InterPro" id="IPR000866">
    <property type="entry name" value="AhpC/TSA"/>
</dbReference>
<feature type="domain" description="Thioredoxin" evidence="4">
    <location>
        <begin position="2"/>
        <end position="158"/>
    </location>
</feature>
<keyword evidence="6" id="KW-1185">Reference proteome</keyword>
<dbReference type="RefSeq" id="WP_007691965.1">
    <property type="nucleotide sequence ID" value="NZ_AJRK01000103.1"/>
</dbReference>
<dbReference type="InterPro" id="IPR024706">
    <property type="entry name" value="Peroxiredoxin_AhpC-typ"/>
</dbReference>
<gene>
    <name evidence="5" type="ORF">C447_06226</name>
</gene>
<dbReference type="PIRSF" id="PIRSF000239">
    <property type="entry name" value="AHPC"/>
    <property type="match status" value="1"/>
</dbReference>
<comment type="caution">
    <text evidence="5">The sequence shown here is derived from an EMBL/GenBank/DDBJ whole genome shotgun (WGS) entry which is preliminary data.</text>
</comment>
<reference evidence="5 6" key="1">
    <citation type="journal article" date="2014" name="PLoS Genet.">
        <title>Phylogenetically driven sequencing of extremely halophilic archaea reveals strategies for static and dynamic osmo-response.</title>
        <authorList>
            <person name="Becker E.A."/>
            <person name="Seitzer P.M."/>
            <person name="Tritt A."/>
            <person name="Larsen D."/>
            <person name="Krusor M."/>
            <person name="Yao A.I."/>
            <person name="Wu D."/>
            <person name="Madern D."/>
            <person name="Eisen J.A."/>
            <person name="Darling A.E."/>
            <person name="Facciotti M.T."/>
        </authorList>
    </citation>
    <scope>NUCLEOTIDE SEQUENCE [LARGE SCALE GENOMIC DNA]</scope>
    <source>
        <strain evidence="5 6">100A6</strain>
    </source>
</reference>
<dbReference type="Proteomes" id="UP000011566">
    <property type="component" value="Unassembled WGS sequence"/>
</dbReference>
<dbReference type="Pfam" id="PF00578">
    <property type="entry name" value="AhpC-TSA"/>
    <property type="match status" value="1"/>
</dbReference>
<dbReference type="PANTHER" id="PTHR43110">
    <property type="entry name" value="THIOL PEROXIDASE"/>
    <property type="match status" value="1"/>
</dbReference>
<evidence type="ECO:0000313" key="5">
    <source>
        <dbReference type="EMBL" id="EMA39552.1"/>
    </source>
</evidence>
<dbReference type="InterPro" id="IPR013766">
    <property type="entry name" value="Thioredoxin_domain"/>
</dbReference>
<dbReference type="Gene3D" id="3.40.30.10">
    <property type="entry name" value="Glutaredoxin"/>
    <property type="match status" value="1"/>
</dbReference>
<sequence>MVSEGDSAPDFTVTLAGDDPEEFTLSEHFDEAPVVLAFFPGAYTPPCTNEMVAFQEEYDGFSGTGGTLYGVSADSAFSQASFADEYGFEFDLLSDMDREAIGAYDLEIDIGDLGLYGVSQRAVFVIDNDGEVTYAWVADDPTNEPDYDEVQEAVEAAA</sequence>
<dbReference type="PANTHER" id="PTHR43110:SF1">
    <property type="entry name" value="THIOL PEROXIDASE"/>
    <property type="match status" value="1"/>
</dbReference>
<protein>
    <submittedName>
        <fullName evidence="5">Bacterioferritin comigrating protein</fullName>
    </submittedName>
</protein>